<dbReference type="STRING" id="564137.SAMN04488238_1437"/>
<dbReference type="AlphaFoldDB" id="A0A1H3FL94"/>
<organism evidence="1 2">
    <name type="scientific">Roseicitreum antarcticum</name>
    <dbReference type="NCBI Taxonomy" id="564137"/>
    <lineage>
        <taxon>Bacteria</taxon>
        <taxon>Pseudomonadati</taxon>
        <taxon>Pseudomonadota</taxon>
        <taxon>Alphaproteobacteria</taxon>
        <taxon>Rhodobacterales</taxon>
        <taxon>Paracoccaceae</taxon>
        <taxon>Roseicitreum</taxon>
    </lineage>
</organism>
<evidence type="ECO:0000313" key="1">
    <source>
        <dbReference type="EMBL" id="SDX91883.1"/>
    </source>
</evidence>
<dbReference type="Proteomes" id="UP000198539">
    <property type="component" value="Unassembled WGS sequence"/>
</dbReference>
<evidence type="ECO:0000313" key="2">
    <source>
        <dbReference type="Proteomes" id="UP000198539"/>
    </source>
</evidence>
<proteinExistence type="predicted"/>
<accession>A0A1H3FL94</accession>
<name>A0A1H3FL94_9RHOB</name>
<dbReference type="EMBL" id="FNOM01000043">
    <property type="protein sequence ID" value="SDX91883.1"/>
    <property type="molecule type" value="Genomic_DNA"/>
</dbReference>
<dbReference type="OrthoDB" id="7870010at2"/>
<keyword evidence="2" id="KW-1185">Reference proteome</keyword>
<protein>
    <submittedName>
        <fullName evidence="1">Uncharacterized protein</fullName>
    </submittedName>
</protein>
<dbReference type="RefSeq" id="WP_092892866.1">
    <property type="nucleotide sequence ID" value="NZ_CP061498.1"/>
</dbReference>
<sequence length="124" mass="13621">MTSDKLSLVHSSGQSDVALPQKSLKKRFAPLGGRGRDLGYERGARGRVHGRLTICQMDAAFAINWRAYLLHRHGTPQAIKAHFGVTYQCALNWLACVSRPVGPKVAYAAHTDPEGFAQFMGRTL</sequence>
<reference evidence="1 2" key="1">
    <citation type="submission" date="2016-10" db="EMBL/GenBank/DDBJ databases">
        <authorList>
            <person name="de Groot N.N."/>
        </authorList>
    </citation>
    <scope>NUCLEOTIDE SEQUENCE [LARGE SCALE GENOMIC DNA]</scope>
    <source>
        <strain evidence="1 2">CGMCC 1.8894</strain>
    </source>
</reference>
<gene>
    <name evidence="1" type="ORF">SAMN04488238_1437</name>
</gene>